<organism evidence="2 3">
    <name type="scientific">Stutzerimonas stutzeri</name>
    <name type="common">Pseudomonas stutzeri</name>
    <dbReference type="NCBI Taxonomy" id="316"/>
    <lineage>
        <taxon>Bacteria</taxon>
        <taxon>Pseudomonadati</taxon>
        <taxon>Pseudomonadota</taxon>
        <taxon>Gammaproteobacteria</taxon>
        <taxon>Pseudomonadales</taxon>
        <taxon>Pseudomonadaceae</taxon>
        <taxon>Stutzerimonas</taxon>
    </lineage>
</organism>
<dbReference type="Pfam" id="PF03235">
    <property type="entry name" value="GmrSD_N"/>
    <property type="match status" value="1"/>
</dbReference>
<dbReference type="InterPro" id="IPR004919">
    <property type="entry name" value="GmrSD_N"/>
</dbReference>
<evidence type="ECO:0000313" key="3">
    <source>
        <dbReference type="Proteomes" id="UP000237068"/>
    </source>
</evidence>
<reference evidence="2 3" key="1">
    <citation type="submission" date="2018-01" db="EMBL/GenBank/DDBJ databases">
        <title>Denitrification phenotypes of diverse strains of Pseudomonas stutzeri.</title>
        <authorList>
            <person name="Milligan D.A."/>
            <person name="Bergaust L."/>
            <person name="Bakken L.R."/>
            <person name="Frostegard A."/>
        </authorList>
    </citation>
    <scope>NUCLEOTIDE SEQUENCE [LARGE SCALE GENOMIC DNA]</scope>
    <source>
        <strain evidence="2 3">24a13</strain>
    </source>
</reference>
<dbReference type="PANTHER" id="PTHR39639">
    <property type="entry name" value="CHROMOSOME 16, WHOLE GENOME SHOTGUN SEQUENCE"/>
    <property type="match status" value="1"/>
</dbReference>
<dbReference type="OrthoDB" id="8094406at2"/>
<sequence>MEYEVSLQTIAWINSQRNEEALEISAAFQRRAVWLERERSELIATVLLGLPFPEIYIHVVTDADSGKQRHVVVDGQQRTTSIIKFIDNEFALPASHSLSGSYFKDLPAEVKEKFWDYKIVVRSLRKTNEAEIRDIFARLNTNNIILNDQELRNARYAGRFKQAAERLADNPLFEEMNLFTARDMRRMLDVEFVSELLLRLVAGITNKKDLLEEVYAANEEEFPNESSYEAEFTTAMALIWSIYDESNKVIFKSRGNFSSLFGCFVEYYRKTGRRTFQNPERVKGILTEFLAAVRERAFTDEQPKIEEYQDAVARASSDRVRRYRREQIIGDLLIEAGEIENKLFS</sequence>
<proteinExistence type="predicted"/>
<dbReference type="RefSeq" id="WP_103457153.1">
    <property type="nucleotide sequence ID" value="NZ_JAMOHQ010000009.1"/>
</dbReference>
<evidence type="ECO:0000259" key="1">
    <source>
        <dbReference type="Pfam" id="PF03235"/>
    </source>
</evidence>
<name>A0A2S4AL84_STUST</name>
<dbReference type="AlphaFoldDB" id="A0A2S4AL84"/>
<dbReference type="PANTHER" id="PTHR39639:SF1">
    <property type="entry name" value="DUF262 DOMAIN-CONTAINING PROTEIN"/>
    <property type="match status" value="1"/>
</dbReference>
<protein>
    <recommendedName>
        <fullName evidence="1">GmrSD restriction endonucleases N-terminal domain-containing protein</fullName>
    </recommendedName>
</protein>
<gene>
    <name evidence="2" type="ORF">CXK91_16340</name>
</gene>
<evidence type="ECO:0000313" key="2">
    <source>
        <dbReference type="EMBL" id="POH82149.1"/>
    </source>
</evidence>
<accession>A0A2S4AL84</accession>
<comment type="caution">
    <text evidence="2">The sequence shown here is derived from an EMBL/GenBank/DDBJ whole genome shotgun (WGS) entry which is preliminary data.</text>
</comment>
<dbReference type="Proteomes" id="UP000237068">
    <property type="component" value="Unassembled WGS sequence"/>
</dbReference>
<feature type="domain" description="GmrSD restriction endonucleases N-terminal" evidence="1">
    <location>
        <begin position="26"/>
        <end position="156"/>
    </location>
</feature>
<dbReference type="EMBL" id="PPXG01000006">
    <property type="protein sequence ID" value="POH82149.1"/>
    <property type="molecule type" value="Genomic_DNA"/>
</dbReference>